<feature type="domain" description="Thiamine pyrophosphate enzyme N-terminal TPP-binding" evidence="3">
    <location>
        <begin position="3"/>
        <end position="112"/>
    </location>
</feature>
<evidence type="ECO:0000313" key="4">
    <source>
        <dbReference type="EMBL" id="MFD2168638.1"/>
    </source>
</evidence>
<keyword evidence="2" id="KW-0456">Lyase</keyword>
<evidence type="ECO:0000256" key="1">
    <source>
        <dbReference type="ARBA" id="ARBA00022793"/>
    </source>
</evidence>
<dbReference type="RefSeq" id="WP_386043528.1">
    <property type="nucleotide sequence ID" value="NZ_JBHUIO010000002.1"/>
</dbReference>
<sequence>MSNVAEQFLQLLIDRGHRSYTGVPCSLLKGAFRYLEGEMEQERPRIRYVSAVREDSALGLAVGMYLGGEKPVVLMQNSGLGYCLNVLTSLHLVYSIPMLLIISWRGAEGMNDAVEHEVMGKNMPDVLSAVGIPYVLLETDKIEASVDACLARLEAEQKPVALLIREAL</sequence>
<evidence type="ECO:0000313" key="5">
    <source>
        <dbReference type="Proteomes" id="UP001597343"/>
    </source>
</evidence>
<dbReference type="InterPro" id="IPR029061">
    <property type="entry name" value="THDP-binding"/>
</dbReference>
<dbReference type="EMBL" id="JBHUIO010000002">
    <property type="protein sequence ID" value="MFD2168638.1"/>
    <property type="molecule type" value="Genomic_DNA"/>
</dbReference>
<dbReference type="PANTHER" id="PTHR42818">
    <property type="entry name" value="SULFOPYRUVATE DECARBOXYLASE SUBUNIT ALPHA"/>
    <property type="match status" value="1"/>
</dbReference>
<comment type="caution">
    <text evidence="4">The sequence shown here is derived from an EMBL/GenBank/DDBJ whole genome shotgun (WGS) entry which is preliminary data.</text>
</comment>
<proteinExistence type="predicted"/>
<dbReference type="InterPro" id="IPR012001">
    <property type="entry name" value="Thiamin_PyroP_enz_TPP-bd_dom"/>
</dbReference>
<accession>A0ABW4ZRR6</accession>
<organism evidence="4 5">
    <name type="scientific">Tumebacillus lipolyticus</name>
    <dbReference type="NCBI Taxonomy" id="1280370"/>
    <lineage>
        <taxon>Bacteria</taxon>
        <taxon>Bacillati</taxon>
        <taxon>Bacillota</taxon>
        <taxon>Bacilli</taxon>
        <taxon>Bacillales</taxon>
        <taxon>Alicyclobacillaceae</taxon>
        <taxon>Tumebacillus</taxon>
    </lineage>
</organism>
<gene>
    <name evidence="4" type="ORF">ACFSOY_01215</name>
</gene>
<dbReference type="PANTHER" id="PTHR42818:SF1">
    <property type="entry name" value="SULFOPYRUVATE DECARBOXYLASE"/>
    <property type="match status" value="1"/>
</dbReference>
<dbReference type="Proteomes" id="UP001597343">
    <property type="component" value="Unassembled WGS sequence"/>
</dbReference>
<evidence type="ECO:0000256" key="2">
    <source>
        <dbReference type="ARBA" id="ARBA00023239"/>
    </source>
</evidence>
<dbReference type="CDD" id="cd07035">
    <property type="entry name" value="TPP_PYR_POX_like"/>
    <property type="match status" value="1"/>
</dbReference>
<protein>
    <submittedName>
        <fullName evidence="4">Thiamine pyrophosphate-binding protein</fullName>
    </submittedName>
</protein>
<keyword evidence="1" id="KW-0210">Decarboxylase</keyword>
<keyword evidence="5" id="KW-1185">Reference proteome</keyword>
<dbReference type="Pfam" id="PF02776">
    <property type="entry name" value="TPP_enzyme_N"/>
    <property type="match status" value="1"/>
</dbReference>
<dbReference type="SUPFAM" id="SSF52518">
    <property type="entry name" value="Thiamin diphosphate-binding fold (THDP-binding)"/>
    <property type="match status" value="1"/>
</dbReference>
<evidence type="ECO:0000259" key="3">
    <source>
        <dbReference type="Pfam" id="PF02776"/>
    </source>
</evidence>
<reference evidence="5" key="1">
    <citation type="journal article" date="2019" name="Int. J. Syst. Evol. Microbiol.">
        <title>The Global Catalogue of Microorganisms (GCM) 10K type strain sequencing project: providing services to taxonomists for standard genome sequencing and annotation.</title>
        <authorList>
            <consortium name="The Broad Institute Genomics Platform"/>
            <consortium name="The Broad Institute Genome Sequencing Center for Infectious Disease"/>
            <person name="Wu L."/>
            <person name="Ma J."/>
        </authorList>
    </citation>
    <scope>NUCLEOTIDE SEQUENCE [LARGE SCALE GENOMIC DNA]</scope>
    <source>
        <strain evidence="5">CGMCC 1.13574</strain>
    </source>
</reference>
<dbReference type="Gene3D" id="3.40.50.970">
    <property type="match status" value="1"/>
</dbReference>
<name>A0ABW4ZRR6_9BACL</name>
<dbReference type="InterPro" id="IPR051818">
    <property type="entry name" value="TPP_dependent_decarboxylase"/>
</dbReference>